<reference evidence="1 2" key="1">
    <citation type="submission" date="2024-09" db="EMBL/GenBank/DDBJ databases">
        <title>A chromosome-level genome assembly of Gray's grenadier anchovy, Coilia grayii.</title>
        <authorList>
            <person name="Fu Z."/>
        </authorList>
    </citation>
    <scope>NUCLEOTIDE SEQUENCE [LARGE SCALE GENOMIC DNA]</scope>
    <source>
        <strain evidence="1">G4</strain>
        <tissue evidence="1">Muscle</tissue>
    </source>
</reference>
<protein>
    <recommendedName>
        <fullName evidence="3">HAT C-terminal dimerisation domain-containing protein</fullName>
    </recommendedName>
</protein>
<dbReference type="EMBL" id="JBHFQA010000020">
    <property type="protein sequence ID" value="KAL2081767.1"/>
    <property type="molecule type" value="Genomic_DNA"/>
</dbReference>
<gene>
    <name evidence="1" type="ORF">ACEWY4_023620</name>
</gene>
<accession>A0ABD1J3K9</accession>
<comment type="caution">
    <text evidence="1">The sequence shown here is derived from an EMBL/GenBank/DDBJ whole genome shotgun (WGS) entry which is preliminary data.</text>
</comment>
<proteinExistence type="predicted"/>
<dbReference type="InterPro" id="IPR012337">
    <property type="entry name" value="RNaseH-like_sf"/>
</dbReference>
<dbReference type="AlphaFoldDB" id="A0ABD1J3K9"/>
<evidence type="ECO:0008006" key="3">
    <source>
        <dbReference type="Google" id="ProtNLM"/>
    </source>
</evidence>
<dbReference type="Proteomes" id="UP001591681">
    <property type="component" value="Unassembled WGS sequence"/>
</dbReference>
<dbReference type="PANTHER" id="PTHR47501">
    <property type="entry name" value="TRANSPOSASE-RELATED"/>
    <property type="match status" value="1"/>
</dbReference>
<evidence type="ECO:0000313" key="1">
    <source>
        <dbReference type="EMBL" id="KAL2081767.1"/>
    </source>
</evidence>
<evidence type="ECO:0000313" key="2">
    <source>
        <dbReference type="Proteomes" id="UP001591681"/>
    </source>
</evidence>
<organism evidence="1 2">
    <name type="scientific">Coilia grayii</name>
    <name type="common">Gray's grenadier anchovy</name>
    <dbReference type="NCBI Taxonomy" id="363190"/>
    <lineage>
        <taxon>Eukaryota</taxon>
        <taxon>Metazoa</taxon>
        <taxon>Chordata</taxon>
        <taxon>Craniata</taxon>
        <taxon>Vertebrata</taxon>
        <taxon>Euteleostomi</taxon>
        <taxon>Actinopterygii</taxon>
        <taxon>Neopterygii</taxon>
        <taxon>Teleostei</taxon>
        <taxon>Clupei</taxon>
        <taxon>Clupeiformes</taxon>
        <taxon>Clupeoidei</taxon>
        <taxon>Engraulidae</taxon>
        <taxon>Coilinae</taxon>
        <taxon>Coilia</taxon>
    </lineage>
</organism>
<keyword evidence="2" id="KW-1185">Reference proteome</keyword>
<dbReference type="SUPFAM" id="SSF53098">
    <property type="entry name" value="Ribonuclease H-like"/>
    <property type="match status" value="1"/>
</dbReference>
<sequence length="559" mass="63389">MSHSCQATKVGFFPSDTNYKWRRPKQTCRWVYCGRNATYSTVESPSFRRIIERIPVQHNVCLPHRKTFAAYLDKEYATMEANLKASLEKVEFVSTTADIWTANNKSYMGVTLHWINRDTLKRNKAALACKRLRGKHTFDVIATELEQIHSSYGLLNKVVATVTDNASNFIKAFKTYQTVTSESDEEEDEQEDVTFTDVTEALCTENNDGQLTLPPHYRCASHTINLISTGDVEKYLTSSANTKAVYRISVAKCTALWTKASRSTYAAEQVQEVSQRKLLVPSCTRWNSFYEAISRITEIPLNELNSLCTKLGVKCFNDKEYQFLHEYCIAMKPLTAALDILQGDNCSYGALLPTLEVLMAKTLTLKETLSRMTAELPDVIVKAIQSRFADVLGNKNALLAAVSCPKFKLRWLRDDGRKQEVKELLITECGTLLQSVCPVAEETASVPTKSTIPGDGMDFFGFEIKPEESYSVEKEVMDYLRSGGHEIETLNQFSNIKNIFLKYNTPTPSSAPVERLFSLGSLVLTPRRNRLSDTRFEKLLLMRYNNCFTSPIPFFHPEY</sequence>
<dbReference type="PANTHER" id="PTHR47501:SF7">
    <property type="entry name" value="TRANSPOSASE"/>
    <property type="match status" value="1"/>
</dbReference>
<name>A0ABD1J3K9_9TELE</name>